<geneLocation type="plasmid" evidence="2 3">
    <name>pRHL2</name>
</geneLocation>
<dbReference type="Proteomes" id="UP000008710">
    <property type="component" value="Plasmid pRHL2"/>
</dbReference>
<dbReference type="EMBL" id="CP000433">
    <property type="protein sequence ID" value="ABH00576.1"/>
    <property type="molecule type" value="Genomic_DNA"/>
</dbReference>
<evidence type="ECO:0000256" key="1">
    <source>
        <dbReference type="SAM" id="MobiDB-lite"/>
    </source>
</evidence>
<dbReference type="HOGENOM" id="CLU_2587409_0_0_11"/>
<organism evidence="2 3">
    <name type="scientific">Rhodococcus jostii (strain RHA1)</name>
    <dbReference type="NCBI Taxonomy" id="101510"/>
    <lineage>
        <taxon>Bacteria</taxon>
        <taxon>Bacillati</taxon>
        <taxon>Actinomycetota</taxon>
        <taxon>Actinomycetes</taxon>
        <taxon>Mycobacteriales</taxon>
        <taxon>Nocardiaceae</taxon>
        <taxon>Rhodococcus</taxon>
    </lineage>
</organism>
<evidence type="ECO:0000313" key="2">
    <source>
        <dbReference type="EMBL" id="ABH00576.1"/>
    </source>
</evidence>
<proteinExistence type="predicted"/>
<accession>Q0RVW0</accession>
<protein>
    <submittedName>
        <fullName evidence="2">Uncharacterized protein</fullName>
    </submittedName>
</protein>
<gene>
    <name evidence="2" type="ordered locus">RHA1_ro10387</name>
</gene>
<keyword evidence="2" id="KW-0614">Plasmid</keyword>
<evidence type="ECO:0000313" key="3">
    <source>
        <dbReference type="Proteomes" id="UP000008710"/>
    </source>
</evidence>
<reference evidence="3" key="1">
    <citation type="journal article" date="2006" name="Proc. Natl. Acad. Sci. U.S.A.">
        <title>The complete genome of Rhodococcus sp. RHA1 provides insights into a catabolic powerhouse.</title>
        <authorList>
            <person name="McLeod M.P."/>
            <person name="Warren R.L."/>
            <person name="Hsiao W.W.L."/>
            <person name="Araki N."/>
            <person name="Myhre M."/>
            <person name="Fernandes C."/>
            <person name="Miyazawa D."/>
            <person name="Wong W."/>
            <person name="Lillquist A.L."/>
            <person name="Wang D."/>
            <person name="Dosanjh M."/>
            <person name="Hara H."/>
            <person name="Petrescu A."/>
            <person name="Morin R.D."/>
            <person name="Yang G."/>
            <person name="Stott J.M."/>
            <person name="Schein J.E."/>
            <person name="Shin H."/>
            <person name="Smailus D."/>
            <person name="Siddiqui A.S."/>
            <person name="Marra M.A."/>
            <person name="Jones S.J.M."/>
            <person name="Holt R."/>
            <person name="Brinkman F.S.L."/>
            <person name="Miyauchi K."/>
            <person name="Fukuda M."/>
            <person name="Davies J.E."/>
            <person name="Mohn W.W."/>
            <person name="Eltis L.D."/>
        </authorList>
    </citation>
    <scope>NUCLEOTIDE SEQUENCE [LARGE SCALE GENOMIC DNA]</scope>
    <source>
        <strain evidence="3">RHA1</strain>
    </source>
</reference>
<feature type="compositionally biased region" description="Basic residues" evidence="1">
    <location>
        <begin position="40"/>
        <end position="52"/>
    </location>
</feature>
<feature type="region of interest" description="Disordered" evidence="1">
    <location>
        <begin position="1"/>
        <end position="65"/>
    </location>
</feature>
<dbReference type="AlphaFoldDB" id="Q0RVW0"/>
<name>Q0RVW0_RHOJR</name>
<dbReference type="KEGG" id="rha:RHA1_ro10387"/>
<sequence length="80" mass="9136">MHPRDNDTNQMGQQRPHALEITRRRSSPAAGQHTVATRRTPSRKVRQIHFRRASSPEPGQSLGVKSMGVVYEGHRVTPRW</sequence>